<dbReference type="RefSeq" id="WP_207087841.1">
    <property type="nucleotide sequence ID" value="NZ_JAFLQW010000254.1"/>
</dbReference>
<protein>
    <submittedName>
        <fullName evidence="1">Uncharacterized protein</fullName>
    </submittedName>
</protein>
<organism evidence="1 2">
    <name type="scientific">Phormidium pseudopriestleyi FRX01</name>
    <dbReference type="NCBI Taxonomy" id="1759528"/>
    <lineage>
        <taxon>Bacteria</taxon>
        <taxon>Bacillati</taxon>
        <taxon>Cyanobacteriota</taxon>
        <taxon>Cyanophyceae</taxon>
        <taxon>Oscillatoriophycideae</taxon>
        <taxon>Oscillatoriales</taxon>
        <taxon>Oscillatoriaceae</taxon>
        <taxon>Phormidium</taxon>
    </lineage>
</organism>
<reference evidence="1 2" key="1">
    <citation type="submission" date="2021-03" db="EMBL/GenBank/DDBJ databases">
        <title>Metabolic Capacity of the Antarctic Cyanobacterium Phormidium pseudopriestleyi that Sustains Oxygenic Photosynthesis in the Presence of Hydrogen Sulfide.</title>
        <authorList>
            <person name="Lumian J.E."/>
            <person name="Jungblut A.D."/>
            <person name="Dillon M.L."/>
            <person name="Hawes I."/>
            <person name="Doran P.T."/>
            <person name="Mackey T.J."/>
            <person name="Dick G.J."/>
            <person name="Grettenberger C.L."/>
            <person name="Sumner D.Y."/>
        </authorList>
    </citation>
    <scope>NUCLEOTIDE SEQUENCE [LARGE SCALE GENOMIC DNA]</scope>
    <source>
        <strain evidence="1 2">FRX01</strain>
    </source>
</reference>
<evidence type="ECO:0000313" key="1">
    <source>
        <dbReference type="EMBL" id="MBO0349312.1"/>
    </source>
</evidence>
<evidence type="ECO:0000313" key="2">
    <source>
        <dbReference type="Proteomes" id="UP000664844"/>
    </source>
</evidence>
<gene>
    <name evidence="1" type="ORF">J0895_09370</name>
</gene>
<keyword evidence="2" id="KW-1185">Reference proteome</keyword>
<dbReference type="EMBL" id="JAFLQW010000254">
    <property type="protein sequence ID" value="MBO0349312.1"/>
    <property type="molecule type" value="Genomic_DNA"/>
</dbReference>
<sequence>MTITKAFAILAHVPEPHLISGKETCDREGKVVFGSDAWELFREADEIRKGQAVEVFIYPSHPDSDKPLLMSVAWHGIYQGHLPSRRGRYPGEKRFRPDSAQLDKSTWAVFWEVENLSELPVSEQIPIASFHALNKKAHADRRLLPHGPLIVEYP</sequence>
<comment type="caution">
    <text evidence="1">The sequence shown here is derived from an EMBL/GenBank/DDBJ whole genome shotgun (WGS) entry which is preliminary data.</text>
</comment>
<name>A0ABS3FQB4_9CYAN</name>
<accession>A0ABS3FQB4</accession>
<proteinExistence type="predicted"/>
<dbReference type="Proteomes" id="UP000664844">
    <property type="component" value="Unassembled WGS sequence"/>
</dbReference>